<feature type="region of interest" description="Disordered" evidence="1">
    <location>
        <begin position="110"/>
        <end position="131"/>
    </location>
</feature>
<reference evidence="2" key="2">
    <citation type="journal article" date="2015" name="Data Brief">
        <title>Shoot transcriptome of the giant reed, Arundo donax.</title>
        <authorList>
            <person name="Barrero R.A."/>
            <person name="Guerrero F.D."/>
            <person name="Moolhuijzen P."/>
            <person name="Goolsby J.A."/>
            <person name="Tidwell J."/>
            <person name="Bellgard S.E."/>
            <person name="Bellgard M.I."/>
        </authorList>
    </citation>
    <scope>NUCLEOTIDE SEQUENCE</scope>
    <source>
        <tissue evidence="2">Shoot tissue taken approximately 20 cm above the soil surface</tissue>
    </source>
</reference>
<proteinExistence type="predicted"/>
<feature type="region of interest" description="Disordered" evidence="1">
    <location>
        <begin position="1"/>
        <end position="31"/>
    </location>
</feature>
<dbReference type="EMBL" id="GBRH01245682">
    <property type="protein sequence ID" value="JAD52213.1"/>
    <property type="molecule type" value="Transcribed_RNA"/>
</dbReference>
<sequence>MGDCEGVARRMRGGLGHGRRRPSALPIHGGAAPLLPPFRTATPPSSTTPFPAAVGYGQGVVARGAAMARWATARAWCGGCAVTGGTATAHSASAARACWARAADLDPDLTGIDGGESASSDDGGGLGCNDPPPFAGGAARAWWLGARWATARAWRSACTVVGRTAMARRDGARTTRACWPRVADLPPPTTAVASGRR</sequence>
<reference evidence="2" key="1">
    <citation type="submission" date="2014-09" db="EMBL/GenBank/DDBJ databases">
        <authorList>
            <person name="Magalhaes I.L.F."/>
            <person name="Oliveira U."/>
            <person name="Santos F.R."/>
            <person name="Vidigal T.H.D.A."/>
            <person name="Brescovit A.D."/>
            <person name="Santos A.J."/>
        </authorList>
    </citation>
    <scope>NUCLEOTIDE SEQUENCE</scope>
    <source>
        <tissue evidence="2">Shoot tissue taken approximately 20 cm above the soil surface</tissue>
    </source>
</reference>
<organism evidence="2">
    <name type="scientific">Arundo donax</name>
    <name type="common">Giant reed</name>
    <name type="synonym">Donax arundinaceus</name>
    <dbReference type="NCBI Taxonomy" id="35708"/>
    <lineage>
        <taxon>Eukaryota</taxon>
        <taxon>Viridiplantae</taxon>
        <taxon>Streptophyta</taxon>
        <taxon>Embryophyta</taxon>
        <taxon>Tracheophyta</taxon>
        <taxon>Spermatophyta</taxon>
        <taxon>Magnoliopsida</taxon>
        <taxon>Liliopsida</taxon>
        <taxon>Poales</taxon>
        <taxon>Poaceae</taxon>
        <taxon>PACMAD clade</taxon>
        <taxon>Arundinoideae</taxon>
        <taxon>Arundineae</taxon>
        <taxon>Arundo</taxon>
    </lineage>
</organism>
<evidence type="ECO:0000256" key="1">
    <source>
        <dbReference type="SAM" id="MobiDB-lite"/>
    </source>
</evidence>
<name>A0A0A9AQS2_ARUDO</name>
<protein>
    <submittedName>
        <fullName evidence="2">Uncharacterized protein</fullName>
    </submittedName>
</protein>
<evidence type="ECO:0000313" key="2">
    <source>
        <dbReference type="EMBL" id="JAD52213.1"/>
    </source>
</evidence>
<feature type="compositionally biased region" description="Basic residues" evidence="1">
    <location>
        <begin position="9"/>
        <end position="22"/>
    </location>
</feature>
<dbReference type="AlphaFoldDB" id="A0A0A9AQS2"/>
<accession>A0A0A9AQS2</accession>